<dbReference type="CDD" id="cd00519">
    <property type="entry name" value="Lipase_3"/>
    <property type="match status" value="1"/>
</dbReference>
<reference evidence="2" key="1">
    <citation type="submission" date="2021-06" db="EMBL/GenBank/DDBJ databases">
        <title>Parelaphostrongylus tenuis whole genome reference sequence.</title>
        <authorList>
            <person name="Garwood T.J."/>
            <person name="Larsen P.A."/>
            <person name="Fountain-Jones N.M."/>
            <person name="Garbe J.R."/>
            <person name="Macchietto M.G."/>
            <person name="Kania S.A."/>
            <person name="Gerhold R.W."/>
            <person name="Richards J.E."/>
            <person name="Wolf T.M."/>
        </authorList>
    </citation>
    <scope>NUCLEOTIDE SEQUENCE</scope>
    <source>
        <strain evidence="2">MNPRO001-30</strain>
        <tissue evidence="2">Meninges</tissue>
    </source>
</reference>
<keyword evidence="3" id="KW-1185">Reference proteome</keyword>
<evidence type="ECO:0000313" key="3">
    <source>
        <dbReference type="Proteomes" id="UP001196413"/>
    </source>
</evidence>
<dbReference type="GO" id="GO:0006629">
    <property type="term" value="P:lipid metabolic process"/>
    <property type="evidence" value="ECO:0007669"/>
    <property type="project" value="InterPro"/>
</dbReference>
<dbReference type="EMBL" id="JAHQIW010006277">
    <property type="protein sequence ID" value="KAJ1368717.1"/>
    <property type="molecule type" value="Genomic_DNA"/>
</dbReference>
<dbReference type="AlphaFoldDB" id="A0AAD5R367"/>
<dbReference type="InterPro" id="IPR029058">
    <property type="entry name" value="AB_hydrolase_fold"/>
</dbReference>
<protein>
    <recommendedName>
        <fullName evidence="1">Fungal lipase-type domain-containing protein</fullName>
    </recommendedName>
</protein>
<feature type="domain" description="Fungal lipase-type" evidence="1">
    <location>
        <begin position="56"/>
        <end position="173"/>
    </location>
</feature>
<evidence type="ECO:0000259" key="1">
    <source>
        <dbReference type="Pfam" id="PF01764"/>
    </source>
</evidence>
<dbReference type="InterPro" id="IPR002921">
    <property type="entry name" value="Fungal_lipase-type"/>
</dbReference>
<sequence>MLPLAAAAYSESPQDCLENRFTNATLKRQVTVQCDPIKGDTCSGYSAVLHNDEAIVLSYRGTRGFFQLIEEFDETVFKRKSPWIAGGNVSEYFNNAFVLLWNAGMEDDFHVLRSQYPLYQIWVTGHSLGGALASLTASYIIATNLTLADSVRLVTFGQPRIGDEEFAFAHDDQAIIGDLNAKMRPSRTSEVPHIGTHGLNWNEQDERLSESIMTNQTIHSNSQFRKPHPQRWTWESFNGDYHNERPHLSKLKVLPD</sequence>
<dbReference type="Gene3D" id="3.40.50.1820">
    <property type="entry name" value="alpha/beta hydrolase"/>
    <property type="match status" value="1"/>
</dbReference>
<dbReference type="PANTHER" id="PTHR45908">
    <property type="entry name" value="PROTEIN CBG11750-RELATED"/>
    <property type="match status" value="1"/>
</dbReference>
<proteinExistence type="predicted"/>
<gene>
    <name evidence="2" type="ORF">KIN20_029975</name>
</gene>
<dbReference type="Pfam" id="PF01764">
    <property type="entry name" value="Lipase_3"/>
    <property type="match status" value="1"/>
</dbReference>
<organism evidence="2 3">
    <name type="scientific">Parelaphostrongylus tenuis</name>
    <name type="common">Meningeal worm</name>
    <dbReference type="NCBI Taxonomy" id="148309"/>
    <lineage>
        <taxon>Eukaryota</taxon>
        <taxon>Metazoa</taxon>
        <taxon>Ecdysozoa</taxon>
        <taxon>Nematoda</taxon>
        <taxon>Chromadorea</taxon>
        <taxon>Rhabditida</taxon>
        <taxon>Rhabditina</taxon>
        <taxon>Rhabditomorpha</taxon>
        <taxon>Strongyloidea</taxon>
        <taxon>Metastrongylidae</taxon>
        <taxon>Parelaphostrongylus</taxon>
    </lineage>
</organism>
<name>A0AAD5R367_PARTN</name>
<comment type="caution">
    <text evidence="2">The sequence shown here is derived from an EMBL/GenBank/DDBJ whole genome shotgun (WGS) entry which is preliminary data.</text>
</comment>
<accession>A0AAD5R367</accession>
<dbReference type="Proteomes" id="UP001196413">
    <property type="component" value="Unassembled WGS sequence"/>
</dbReference>
<dbReference type="SUPFAM" id="SSF53474">
    <property type="entry name" value="alpha/beta-Hydrolases"/>
    <property type="match status" value="1"/>
</dbReference>
<evidence type="ECO:0000313" key="2">
    <source>
        <dbReference type="EMBL" id="KAJ1368717.1"/>
    </source>
</evidence>